<dbReference type="OrthoDB" id="188205at2157"/>
<evidence type="ECO:0000313" key="2">
    <source>
        <dbReference type="Proteomes" id="UP000010878"/>
    </source>
</evidence>
<dbReference type="eggNOG" id="arCOG06367">
    <property type="taxonomic scope" value="Archaea"/>
</dbReference>
<evidence type="ECO:0000313" key="1">
    <source>
        <dbReference type="EMBL" id="AGB36524.1"/>
    </source>
</evidence>
<organism evidence="1 2">
    <name type="scientific">Natronococcus occultus SP4</name>
    <dbReference type="NCBI Taxonomy" id="694430"/>
    <lineage>
        <taxon>Archaea</taxon>
        <taxon>Methanobacteriati</taxon>
        <taxon>Methanobacteriota</taxon>
        <taxon>Stenosarchaea group</taxon>
        <taxon>Halobacteria</taxon>
        <taxon>Halobacteriales</taxon>
        <taxon>Natrialbaceae</taxon>
        <taxon>Natronococcus</taxon>
    </lineage>
</organism>
<dbReference type="EMBL" id="CP003929">
    <property type="protein sequence ID" value="AGB36524.1"/>
    <property type="molecule type" value="Genomic_DNA"/>
</dbReference>
<sequence>MKRRKLLASIGLGTSVVAGCLSDDEQDGGNTSSGDNEVKYSDYEVCDHEWAPVNRLPEPAEEETVAAIEGGKYETTDELLLPELIDIGTTYITDSGAYYEPAVTEDGEVSQLQVEETLPREGRELTVKNRLKEDVSIDIRIEHEHSEGKLLDDPVLIDEQIKIEARSQTTVSNTDYFGEYTGEFAVSELNLSTEETWRVHENASTKGLWITSDEELRFEALYVRDETPFCQWDEDGNLTW</sequence>
<protein>
    <submittedName>
        <fullName evidence="1">Uncharacterized protein</fullName>
    </submittedName>
</protein>
<dbReference type="RefSeq" id="WP_015319978.1">
    <property type="nucleotide sequence ID" value="NC_019974.1"/>
</dbReference>
<dbReference type="GeneID" id="14405692"/>
<dbReference type="KEGG" id="nou:Natoc_0664"/>
<proteinExistence type="predicted"/>
<dbReference type="AlphaFoldDB" id="L0JWP2"/>
<reference evidence="1 2" key="1">
    <citation type="submission" date="2012-11" db="EMBL/GenBank/DDBJ databases">
        <title>FINISHED of Natronococcus occultus SP4, DSM 3396.</title>
        <authorList>
            <consortium name="DOE Joint Genome Institute"/>
            <person name="Eisen J."/>
            <person name="Huntemann M."/>
            <person name="Wei C.-L."/>
            <person name="Han J."/>
            <person name="Detter J.C."/>
            <person name="Han C."/>
            <person name="Tapia R."/>
            <person name="Chen A."/>
            <person name="Kyrpides N."/>
            <person name="Mavromatis K."/>
            <person name="Markowitz V."/>
            <person name="Szeto E."/>
            <person name="Ivanova N."/>
            <person name="Mikhailova N."/>
            <person name="Ovchinnikova G."/>
            <person name="Pagani I."/>
            <person name="Pati A."/>
            <person name="Goodwin L."/>
            <person name="Nordberg H.P."/>
            <person name="Cantor M.N."/>
            <person name="Hua S.X."/>
            <person name="Woyke T."/>
            <person name="Eisen J."/>
            <person name="Klenk H.-P."/>
            <person name="Klenk H.-P."/>
        </authorList>
    </citation>
    <scope>NUCLEOTIDE SEQUENCE [LARGE SCALE GENOMIC DNA]</scope>
    <source>
        <strain evidence="1 2">SP4</strain>
    </source>
</reference>
<dbReference type="HOGENOM" id="CLU_1154373_0_0_2"/>
<gene>
    <name evidence="1" type="ORF">Natoc_0664</name>
</gene>
<accession>L0JWP2</accession>
<dbReference type="Proteomes" id="UP000010878">
    <property type="component" value="Chromosome"/>
</dbReference>
<dbReference type="PROSITE" id="PS51257">
    <property type="entry name" value="PROKAR_LIPOPROTEIN"/>
    <property type="match status" value="1"/>
</dbReference>
<name>L0JWP2_9EURY</name>
<keyword evidence="2" id="KW-1185">Reference proteome</keyword>